<evidence type="ECO:0000256" key="1">
    <source>
        <dbReference type="SAM" id="Phobius"/>
    </source>
</evidence>
<accession>A0A7C5Z833</accession>
<keyword evidence="1" id="KW-1133">Transmembrane helix</keyword>
<keyword evidence="1" id="KW-0472">Membrane</keyword>
<gene>
    <name evidence="2" type="ORF">ENL71_03155</name>
</gene>
<name>A0A7C5Z833_9FIRM</name>
<dbReference type="Pfam" id="PF02325">
    <property type="entry name" value="CCB3_YggT"/>
    <property type="match status" value="1"/>
</dbReference>
<organism evidence="2">
    <name type="scientific">Caldicellulosiruptor owensensis</name>
    <dbReference type="NCBI Taxonomy" id="55205"/>
    <lineage>
        <taxon>Bacteria</taxon>
        <taxon>Bacillati</taxon>
        <taxon>Bacillota</taxon>
        <taxon>Bacillota incertae sedis</taxon>
        <taxon>Caldicellulosiruptorales</taxon>
        <taxon>Caldicellulosiruptoraceae</taxon>
        <taxon>Caldicellulosiruptor</taxon>
    </lineage>
</organism>
<dbReference type="GO" id="GO:0016020">
    <property type="term" value="C:membrane"/>
    <property type="evidence" value="ECO:0007669"/>
    <property type="project" value="InterPro"/>
</dbReference>
<proteinExistence type="predicted"/>
<feature type="transmembrane region" description="Helical" evidence="1">
    <location>
        <begin position="59"/>
        <end position="83"/>
    </location>
</feature>
<protein>
    <submittedName>
        <fullName evidence="2">YggT family protein</fullName>
    </submittedName>
</protein>
<dbReference type="InterPro" id="IPR003425">
    <property type="entry name" value="CCB3/YggT"/>
</dbReference>
<keyword evidence="1" id="KW-0812">Transmembrane</keyword>
<sequence>MIRFLFGLADKAISFVEFCIIVDAILSWVIVDPYNKYRRILGTIVDPILDPVRRVASRYIRIGFIDFSPMIAIILLEVLRWLLRLLLIILI</sequence>
<reference evidence="2" key="1">
    <citation type="journal article" date="2020" name="mSystems">
        <title>Genome- and Community-Level Interaction Insights into Carbon Utilization and Element Cycling Functions of Hydrothermarchaeota in Hydrothermal Sediment.</title>
        <authorList>
            <person name="Zhou Z."/>
            <person name="Liu Y."/>
            <person name="Xu W."/>
            <person name="Pan J."/>
            <person name="Luo Z.H."/>
            <person name="Li M."/>
        </authorList>
    </citation>
    <scope>NUCLEOTIDE SEQUENCE [LARGE SCALE GENOMIC DNA]</scope>
    <source>
        <strain evidence="2">SpSt-102</strain>
    </source>
</reference>
<dbReference type="EMBL" id="DRUZ01000037">
    <property type="protein sequence ID" value="HHS01520.1"/>
    <property type="molecule type" value="Genomic_DNA"/>
</dbReference>
<feature type="transmembrane region" description="Helical" evidence="1">
    <location>
        <begin position="12"/>
        <end position="31"/>
    </location>
</feature>
<evidence type="ECO:0000313" key="2">
    <source>
        <dbReference type="EMBL" id="HHS01520.1"/>
    </source>
</evidence>
<comment type="caution">
    <text evidence="2">The sequence shown here is derived from an EMBL/GenBank/DDBJ whole genome shotgun (WGS) entry which is preliminary data.</text>
</comment>
<dbReference type="AlphaFoldDB" id="A0A7C5Z833"/>